<gene>
    <name evidence="2" type="ORF">STRIP9103_03215</name>
</gene>
<name>L1L9I7_9ACTN</name>
<dbReference type="EMBL" id="AEJC01000002">
    <property type="protein sequence ID" value="EKX69459.1"/>
    <property type="molecule type" value="Genomic_DNA"/>
</dbReference>
<accession>L1L9I7</accession>
<dbReference type="AlphaFoldDB" id="L1L9I7"/>
<dbReference type="PATRIC" id="fig|698759.3.peg.17"/>
<evidence type="ECO:0000313" key="2">
    <source>
        <dbReference type="EMBL" id="EKX69459.1"/>
    </source>
</evidence>
<proteinExistence type="predicted"/>
<organism evidence="2 3">
    <name type="scientific">Streptomyces ipomoeae 91-03</name>
    <dbReference type="NCBI Taxonomy" id="698759"/>
    <lineage>
        <taxon>Bacteria</taxon>
        <taxon>Bacillati</taxon>
        <taxon>Actinomycetota</taxon>
        <taxon>Actinomycetes</taxon>
        <taxon>Kitasatosporales</taxon>
        <taxon>Streptomycetaceae</taxon>
        <taxon>Streptomyces</taxon>
    </lineage>
</organism>
<evidence type="ECO:0000256" key="1">
    <source>
        <dbReference type="SAM" id="MobiDB-lite"/>
    </source>
</evidence>
<dbReference type="Proteomes" id="UP000010411">
    <property type="component" value="Unassembled WGS sequence"/>
</dbReference>
<protein>
    <submittedName>
        <fullName evidence="2">Uncharacterized protein</fullName>
    </submittedName>
</protein>
<sequence>MCHPTVVRGDFCIQRSRYAGVGGWTDSNLISGARRGGFRPRRPYPSLPRRGGAAHRCGPAPQRPGRCHRRSVCLSSHCSGTRDSGMIMVNSLETQRSSTSSCNAPSARSRPPR</sequence>
<feature type="region of interest" description="Disordered" evidence="1">
    <location>
        <begin position="32"/>
        <end position="63"/>
    </location>
</feature>
<reference evidence="2 3" key="1">
    <citation type="submission" date="2012-11" db="EMBL/GenBank/DDBJ databases">
        <authorList>
            <person name="Huguet-Tapia J.C."/>
            <person name="Durkin A.S."/>
            <person name="Pettis G.S."/>
            <person name="Badger J.H."/>
        </authorList>
    </citation>
    <scope>NUCLEOTIDE SEQUENCE [LARGE SCALE GENOMIC DNA]</scope>
    <source>
        <strain evidence="2 3">91-03</strain>
    </source>
</reference>
<comment type="caution">
    <text evidence="2">The sequence shown here is derived from an EMBL/GenBank/DDBJ whole genome shotgun (WGS) entry which is preliminary data.</text>
</comment>
<feature type="region of interest" description="Disordered" evidence="1">
    <location>
        <begin position="93"/>
        <end position="113"/>
    </location>
</feature>
<feature type="compositionally biased region" description="Polar residues" evidence="1">
    <location>
        <begin position="93"/>
        <end position="106"/>
    </location>
</feature>
<keyword evidence="3" id="KW-1185">Reference proteome</keyword>
<evidence type="ECO:0000313" key="3">
    <source>
        <dbReference type="Proteomes" id="UP000010411"/>
    </source>
</evidence>